<feature type="region of interest" description="Disordered" evidence="1">
    <location>
        <begin position="208"/>
        <end position="230"/>
    </location>
</feature>
<evidence type="ECO:0000313" key="2">
    <source>
        <dbReference type="EMBL" id="CAK9228623.1"/>
    </source>
</evidence>
<feature type="region of interest" description="Disordered" evidence="1">
    <location>
        <begin position="83"/>
        <end position="117"/>
    </location>
</feature>
<feature type="compositionally biased region" description="Basic and acidic residues" evidence="1">
    <location>
        <begin position="215"/>
        <end position="224"/>
    </location>
</feature>
<reference evidence="2" key="1">
    <citation type="submission" date="2024-02" db="EMBL/GenBank/DDBJ databases">
        <authorList>
            <consortium name="ELIXIR-Norway"/>
            <consortium name="Elixir Norway"/>
        </authorList>
    </citation>
    <scope>NUCLEOTIDE SEQUENCE</scope>
</reference>
<sequence>MHASNLLKAVLKPRSLSSTTSGRKQSLVTPQNEVTTKGKRISSLDHSLPSATSVIARKSSHSSSPPAKVTCLCSPTNHPGSFRCRHHRTGNPLGSASASSSKASGASSRAPAADSRQAAHMIRANGMHNLPSLPGPPPSSLARSPLGRTSRLNPMVASGEAERDIVIPFVNEEPVRISSSTVVKNGSSSFTSASLCMAESAREIYSVNSQTTSKKATDASDRSKSMGIYL</sequence>
<gene>
    <name evidence="2" type="ORF">CSSPTR1EN2_LOCUS19263</name>
</gene>
<protein>
    <recommendedName>
        <fullName evidence="4">Serine-rich protein-like protein</fullName>
    </recommendedName>
</protein>
<dbReference type="PANTHER" id="PTHR33132">
    <property type="entry name" value="OSJNBB0118P14.9 PROTEIN"/>
    <property type="match status" value="1"/>
</dbReference>
<keyword evidence="3" id="KW-1185">Reference proteome</keyword>
<dbReference type="EMBL" id="OZ019898">
    <property type="protein sequence ID" value="CAK9228623.1"/>
    <property type="molecule type" value="Genomic_DNA"/>
</dbReference>
<organism evidence="2 3">
    <name type="scientific">Sphagnum troendelagicum</name>
    <dbReference type="NCBI Taxonomy" id="128251"/>
    <lineage>
        <taxon>Eukaryota</taxon>
        <taxon>Viridiplantae</taxon>
        <taxon>Streptophyta</taxon>
        <taxon>Embryophyta</taxon>
        <taxon>Bryophyta</taxon>
        <taxon>Sphagnophytina</taxon>
        <taxon>Sphagnopsida</taxon>
        <taxon>Sphagnales</taxon>
        <taxon>Sphagnaceae</taxon>
        <taxon>Sphagnum</taxon>
    </lineage>
</organism>
<feature type="region of interest" description="Disordered" evidence="1">
    <location>
        <begin position="1"/>
        <end position="49"/>
    </location>
</feature>
<evidence type="ECO:0000256" key="1">
    <source>
        <dbReference type="SAM" id="MobiDB-lite"/>
    </source>
</evidence>
<evidence type="ECO:0000313" key="3">
    <source>
        <dbReference type="Proteomes" id="UP001497512"/>
    </source>
</evidence>
<proteinExistence type="predicted"/>
<feature type="compositionally biased region" description="Low complexity" evidence="1">
    <location>
        <begin position="95"/>
        <end position="117"/>
    </location>
</feature>
<evidence type="ECO:0008006" key="4">
    <source>
        <dbReference type="Google" id="ProtNLM"/>
    </source>
</evidence>
<accession>A0ABP0USF3</accession>
<name>A0ABP0USF3_9BRYO</name>
<dbReference type="Proteomes" id="UP001497512">
    <property type="component" value="Chromosome 6"/>
</dbReference>
<feature type="compositionally biased region" description="Polar residues" evidence="1">
    <location>
        <begin position="15"/>
        <end position="35"/>
    </location>
</feature>